<evidence type="ECO:0000256" key="1">
    <source>
        <dbReference type="SAM" id="Phobius"/>
    </source>
</evidence>
<dbReference type="EMBL" id="CADEPM010000002">
    <property type="protein sequence ID" value="CAB3399322.1"/>
    <property type="molecule type" value="Genomic_DNA"/>
</dbReference>
<dbReference type="OrthoDB" id="5823768at2759"/>
<reference evidence="2 3" key="1">
    <citation type="submission" date="2020-04" db="EMBL/GenBank/DDBJ databases">
        <authorList>
            <person name="Laetsch R D."/>
            <person name="Stevens L."/>
            <person name="Kumar S."/>
            <person name="Blaxter L. M."/>
        </authorList>
    </citation>
    <scope>NUCLEOTIDE SEQUENCE [LARGE SCALE GENOMIC DNA]</scope>
</reference>
<evidence type="ECO:0000313" key="3">
    <source>
        <dbReference type="Proteomes" id="UP000494206"/>
    </source>
</evidence>
<keyword evidence="1" id="KW-1133">Transmembrane helix</keyword>
<proteinExistence type="predicted"/>
<organism evidence="2 3">
    <name type="scientific">Caenorhabditis bovis</name>
    <dbReference type="NCBI Taxonomy" id="2654633"/>
    <lineage>
        <taxon>Eukaryota</taxon>
        <taxon>Metazoa</taxon>
        <taxon>Ecdysozoa</taxon>
        <taxon>Nematoda</taxon>
        <taxon>Chromadorea</taxon>
        <taxon>Rhabditida</taxon>
        <taxon>Rhabditina</taxon>
        <taxon>Rhabditomorpha</taxon>
        <taxon>Rhabditoidea</taxon>
        <taxon>Rhabditidae</taxon>
        <taxon>Peloderinae</taxon>
        <taxon>Caenorhabditis</taxon>
    </lineage>
</organism>
<feature type="transmembrane region" description="Helical" evidence="1">
    <location>
        <begin position="64"/>
        <end position="93"/>
    </location>
</feature>
<feature type="transmembrane region" description="Helical" evidence="1">
    <location>
        <begin position="137"/>
        <end position="157"/>
    </location>
</feature>
<feature type="transmembrane region" description="Helical" evidence="1">
    <location>
        <begin position="105"/>
        <end position="125"/>
    </location>
</feature>
<sequence>MHSHHEKAPFVCAALLIVITILTGIGTFTDYWGTMTTGGTTFAHTGLYHWGKSDGNNVFQKQPSWWKCVVVCQLMAFSFELLFLILVIPAMIFRKHMPVHAVCSFLSFVIFILLTISVIVFGVNVDDYQKFGVKLRVGWSWGISLAADILAFFLLLVNGTSTGFSAYQTYR</sequence>
<protein>
    <submittedName>
        <fullName evidence="2">Uncharacterized protein</fullName>
    </submittedName>
</protein>
<name>A0A8S1E6D6_9PELO</name>
<dbReference type="Proteomes" id="UP000494206">
    <property type="component" value="Unassembled WGS sequence"/>
</dbReference>
<keyword evidence="1" id="KW-0472">Membrane</keyword>
<evidence type="ECO:0000313" key="2">
    <source>
        <dbReference type="EMBL" id="CAB3399322.1"/>
    </source>
</evidence>
<accession>A0A8S1E6D6</accession>
<feature type="transmembrane region" description="Helical" evidence="1">
    <location>
        <begin position="12"/>
        <end position="32"/>
    </location>
</feature>
<keyword evidence="3" id="KW-1185">Reference proteome</keyword>
<dbReference type="Pfam" id="PF06653">
    <property type="entry name" value="Claudin_3"/>
    <property type="match status" value="1"/>
</dbReference>
<comment type="caution">
    <text evidence="2">The sequence shown here is derived from an EMBL/GenBank/DDBJ whole genome shotgun (WGS) entry which is preliminary data.</text>
</comment>
<keyword evidence="1" id="KW-0812">Transmembrane</keyword>
<gene>
    <name evidence="2" type="ORF">CBOVIS_LOCUS2468</name>
</gene>
<dbReference type="InterPro" id="IPR009545">
    <property type="entry name" value="Claudin-like"/>
</dbReference>
<dbReference type="AlphaFoldDB" id="A0A8S1E6D6"/>